<organism evidence="4 5">
    <name type="scientific">Puccinia graminis f. sp. tritici</name>
    <dbReference type="NCBI Taxonomy" id="56615"/>
    <lineage>
        <taxon>Eukaryota</taxon>
        <taxon>Fungi</taxon>
        <taxon>Dikarya</taxon>
        <taxon>Basidiomycota</taxon>
        <taxon>Pucciniomycotina</taxon>
        <taxon>Pucciniomycetes</taxon>
        <taxon>Pucciniales</taxon>
        <taxon>Pucciniaceae</taxon>
        <taxon>Puccinia</taxon>
    </lineage>
</organism>
<dbReference type="Pfam" id="PF00538">
    <property type="entry name" value="Linker_histone"/>
    <property type="match status" value="1"/>
</dbReference>
<reference evidence="4 5" key="1">
    <citation type="submission" date="2019-05" db="EMBL/GenBank/DDBJ databases">
        <title>Emergence of the Ug99 lineage of the wheat stem rust pathogen through somatic hybridization.</title>
        <authorList>
            <person name="Li F."/>
            <person name="Upadhyaya N.M."/>
            <person name="Sperschneider J."/>
            <person name="Matny O."/>
            <person name="Nguyen-Phuc H."/>
            <person name="Mago R."/>
            <person name="Raley C."/>
            <person name="Miller M.E."/>
            <person name="Silverstein K.A.T."/>
            <person name="Henningsen E."/>
            <person name="Hirsch C.D."/>
            <person name="Visser B."/>
            <person name="Pretorius Z.A."/>
            <person name="Steffenson B.J."/>
            <person name="Schwessinger B."/>
            <person name="Dodds P.N."/>
            <person name="Figueroa M."/>
        </authorList>
    </citation>
    <scope>NUCLEOTIDE SEQUENCE [LARGE SCALE GENOMIC DNA]</scope>
    <source>
        <strain evidence="4 5">Ug99</strain>
    </source>
</reference>
<feature type="compositionally biased region" description="Low complexity" evidence="2">
    <location>
        <begin position="210"/>
        <end position="219"/>
    </location>
</feature>
<dbReference type="Gene3D" id="1.10.10.10">
    <property type="entry name" value="Winged helix-like DNA-binding domain superfamily/Winged helix DNA-binding domain"/>
    <property type="match status" value="1"/>
</dbReference>
<name>A0A5B0NJT5_PUCGR</name>
<sequence>MSASPSRAAIDPQVMGATGSPAAAGSKPASKAKAASKSKAPASRTKSTSAAPKKPVSASKKPTSSSTKKATAPKKTSPPKAAATESKFTMEDMIKDAIKNDKENVRGGVSRPAIKKYLAFRFKVLDTPSNIARLNKAISRGAEKGVFALPKGASGKVKLAKPVVEPKAPKPASKTAKPASKTTTKKPAAEKPASVKKAEKPAPVKKPAKKVPTAPLKKVATAKETHMVGAGVPPFPAGHQHQRTRTFENPTTLPRITDTAAPLS</sequence>
<dbReference type="Proteomes" id="UP000325313">
    <property type="component" value="Unassembled WGS sequence"/>
</dbReference>
<dbReference type="InterPro" id="IPR036390">
    <property type="entry name" value="WH_DNA-bd_sf"/>
</dbReference>
<proteinExistence type="predicted"/>
<feature type="region of interest" description="Disordered" evidence="2">
    <location>
        <begin position="160"/>
        <end position="264"/>
    </location>
</feature>
<feature type="compositionally biased region" description="Low complexity" evidence="2">
    <location>
        <begin position="16"/>
        <end position="84"/>
    </location>
</feature>
<dbReference type="GO" id="GO:0003677">
    <property type="term" value="F:DNA binding"/>
    <property type="evidence" value="ECO:0007669"/>
    <property type="project" value="InterPro"/>
</dbReference>
<comment type="caution">
    <text evidence="4">The sequence shown here is derived from an EMBL/GenBank/DDBJ whole genome shotgun (WGS) entry which is preliminary data.</text>
</comment>
<accession>A0A5B0NJT5</accession>
<feature type="compositionally biased region" description="Low complexity" evidence="2">
    <location>
        <begin position="160"/>
        <end position="192"/>
    </location>
</feature>
<evidence type="ECO:0000313" key="5">
    <source>
        <dbReference type="Proteomes" id="UP000325313"/>
    </source>
</evidence>
<dbReference type="SMART" id="SM00526">
    <property type="entry name" value="H15"/>
    <property type="match status" value="1"/>
</dbReference>
<evidence type="ECO:0000259" key="3">
    <source>
        <dbReference type="PROSITE" id="PS51504"/>
    </source>
</evidence>
<evidence type="ECO:0000313" key="4">
    <source>
        <dbReference type="EMBL" id="KAA1088814.1"/>
    </source>
</evidence>
<feature type="domain" description="H15" evidence="3">
    <location>
        <begin position="86"/>
        <end position="161"/>
    </location>
</feature>
<dbReference type="InterPro" id="IPR005818">
    <property type="entry name" value="Histone_H1/H5_H15"/>
</dbReference>
<dbReference type="GO" id="GO:0006334">
    <property type="term" value="P:nucleosome assembly"/>
    <property type="evidence" value="ECO:0007669"/>
    <property type="project" value="InterPro"/>
</dbReference>
<gene>
    <name evidence="4" type="ORF">PGTUg99_030884</name>
</gene>
<dbReference type="SUPFAM" id="SSF46785">
    <property type="entry name" value="Winged helix' DNA-binding domain"/>
    <property type="match status" value="1"/>
</dbReference>
<dbReference type="InterPro" id="IPR036388">
    <property type="entry name" value="WH-like_DNA-bd_sf"/>
</dbReference>
<dbReference type="PROSITE" id="PS51504">
    <property type="entry name" value="H15"/>
    <property type="match status" value="1"/>
</dbReference>
<evidence type="ECO:0000256" key="2">
    <source>
        <dbReference type="SAM" id="MobiDB-lite"/>
    </source>
</evidence>
<dbReference type="EMBL" id="VDEP01000405">
    <property type="protein sequence ID" value="KAA1088814.1"/>
    <property type="molecule type" value="Genomic_DNA"/>
</dbReference>
<feature type="region of interest" description="Disordered" evidence="2">
    <location>
        <begin position="1"/>
        <end position="88"/>
    </location>
</feature>
<dbReference type="AlphaFoldDB" id="A0A5B0NJT5"/>
<dbReference type="GO" id="GO:0000786">
    <property type="term" value="C:nucleosome"/>
    <property type="evidence" value="ECO:0007669"/>
    <property type="project" value="InterPro"/>
</dbReference>
<protein>
    <recommendedName>
        <fullName evidence="1">Histone H1</fullName>
    </recommendedName>
</protein>
<evidence type="ECO:0000256" key="1">
    <source>
        <dbReference type="ARBA" id="ARBA00020833"/>
    </source>
</evidence>